<keyword evidence="6" id="KW-1133">Transmembrane helix</keyword>
<keyword evidence="9" id="KW-1185">Reference proteome</keyword>
<dbReference type="InterPro" id="IPR015422">
    <property type="entry name" value="PyrdxlP-dep_Trfase_small"/>
</dbReference>
<sequence length="159" mass="17979">MKMCPRNMSVLICRVPGRPRMRVVANFKREAVIIPMFWFIATVSDLLGLAISFTSVWFLHQTSPTTYSLIGSLNKIHLFIADILLFKVPVSVPNLFNILLGLCRMSGSEEPSMADRIIGMRTALRENLEKLGSPLSWEHVTNQIGMFCYLSMTLNKSID</sequence>
<dbReference type="PANTHER" id="PTHR11879:SF54">
    <property type="entry name" value="ASPARTATE AMINOTRANSFERASE, MITOCHONDRIAL"/>
    <property type="match status" value="1"/>
</dbReference>
<dbReference type="Gene3D" id="3.90.1150.10">
    <property type="entry name" value="Aspartate Aminotransferase, domain 1"/>
    <property type="match status" value="1"/>
</dbReference>
<dbReference type="InterPro" id="IPR000796">
    <property type="entry name" value="Asp_trans"/>
</dbReference>
<keyword evidence="4" id="KW-0808">Transferase</keyword>
<dbReference type="OrthoDB" id="417037at2759"/>
<dbReference type="GO" id="GO:0004069">
    <property type="term" value="F:L-aspartate:2-oxoglutarate aminotransferase activity"/>
    <property type="evidence" value="ECO:0007669"/>
    <property type="project" value="TreeGrafter"/>
</dbReference>
<protein>
    <submittedName>
        <fullName evidence="8">GDP-mannose transporter GONST1</fullName>
    </submittedName>
</protein>
<comment type="subunit">
    <text evidence="2">Homodimer.</text>
</comment>
<evidence type="ECO:0000256" key="6">
    <source>
        <dbReference type="SAM" id="Phobius"/>
    </source>
</evidence>
<accession>A0A833QTG4</accession>
<feature type="transmembrane region" description="Helical" evidence="6">
    <location>
        <begin position="31"/>
        <end position="59"/>
    </location>
</feature>
<dbReference type="EMBL" id="SWLB01000010">
    <property type="protein sequence ID" value="KAF3333575.1"/>
    <property type="molecule type" value="Genomic_DNA"/>
</dbReference>
<dbReference type="GO" id="GO:0006520">
    <property type="term" value="P:amino acid metabolic process"/>
    <property type="evidence" value="ECO:0007669"/>
    <property type="project" value="InterPro"/>
</dbReference>
<evidence type="ECO:0000256" key="3">
    <source>
        <dbReference type="ARBA" id="ARBA00022576"/>
    </source>
</evidence>
<dbReference type="InterPro" id="IPR015424">
    <property type="entry name" value="PyrdxlP-dep_Trfase"/>
</dbReference>
<keyword evidence="3" id="KW-0032">Aminotransferase</keyword>
<evidence type="ECO:0000313" key="8">
    <source>
        <dbReference type="EMBL" id="KAF3333575.1"/>
    </source>
</evidence>
<dbReference type="InterPro" id="IPR004839">
    <property type="entry name" value="Aminotransferase_I/II_large"/>
</dbReference>
<feature type="domain" description="Aminotransferase class I/classII large" evidence="7">
    <location>
        <begin position="109"/>
        <end position="152"/>
    </location>
</feature>
<gene>
    <name evidence="8" type="ORF">FCM35_KLT01266</name>
</gene>
<evidence type="ECO:0000259" key="7">
    <source>
        <dbReference type="Pfam" id="PF00155"/>
    </source>
</evidence>
<comment type="caution">
    <text evidence="8">The sequence shown here is derived from an EMBL/GenBank/DDBJ whole genome shotgun (WGS) entry which is preliminary data.</text>
</comment>
<comment type="cofactor">
    <cofactor evidence="1">
        <name>pyridoxal 5'-phosphate</name>
        <dbReference type="ChEBI" id="CHEBI:597326"/>
    </cofactor>
</comment>
<organism evidence="8 9">
    <name type="scientific">Carex littledalei</name>
    <dbReference type="NCBI Taxonomy" id="544730"/>
    <lineage>
        <taxon>Eukaryota</taxon>
        <taxon>Viridiplantae</taxon>
        <taxon>Streptophyta</taxon>
        <taxon>Embryophyta</taxon>
        <taxon>Tracheophyta</taxon>
        <taxon>Spermatophyta</taxon>
        <taxon>Magnoliopsida</taxon>
        <taxon>Liliopsida</taxon>
        <taxon>Poales</taxon>
        <taxon>Cyperaceae</taxon>
        <taxon>Cyperoideae</taxon>
        <taxon>Cariceae</taxon>
        <taxon>Carex</taxon>
        <taxon>Carex subgen. Euthyceras</taxon>
    </lineage>
</organism>
<evidence type="ECO:0000256" key="5">
    <source>
        <dbReference type="ARBA" id="ARBA00022898"/>
    </source>
</evidence>
<dbReference type="GO" id="GO:0030170">
    <property type="term" value="F:pyridoxal phosphate binding"/>
    <property type="evidence" value="ECO:0007669"/>
    <property type="project" value="InterPro"/>
</dbReference>
<keyword evidence="6" id="KW-0472">Membrane</keyword>
<evidence type="ECO:0000256" key="1">
    <source>
        <dbReference type="ARBA" id="ARBA00001933"/>
    </source>
</evidence>
<feature type="transmembrane region" description="Helical" evidence="6">
    <location>
        <begin position="79"/>
        <end position="103"/>
    </location>
</feature>
<dbReference type="Proteomes" id="UP000623129">
    <property type="component" value="Unassembled WGS sequence"/>
</dbReference>
<keyword evidence="6" id="KW-0812">Transmembrane</keyword>
<keyword evidence="5" id="KW-0663">Pyridoxal phosphate</keyword>
<dbReference type="Pfam" id="PF00155">
    <property type="entry name" value="Aminotran_1_2"/>
    <property type="match status" value="1"/>
</dbReference>
<dbReference type="GO" id="GO:0005739">
    <property type="term" value="C:mitochondrion"/>
    <property type="evidence" value="ECO:0007669"/>
    <property type="project" value="TreeGrafter"/>
</dbReference>
<proteinExistence type="predicted"/>
<dbReference type="AlphaFoldDB" id="A0A833QTG4"/>
<name>A0A833QTG4_9POAL</name>
<evidence type="ECO:0000313" key="9">
    <source>
        <dbReference type="Proteomes" id="UP000623129"/>
    </source>
</evidence>
<dbReference type="PANTHER" id="PTHR11879">
    <property type="entry name" value="ASPARTATE AMINOTRANSFERASE"/>
    <property type="match status" value="1"/>
</dbReference>
<dbReference type="SUPFAM" id="SSF53383">
    <property type="entry name" value="PLP-dependent transferases"/>
    <property type="match status" value="1"/>
</dbReference>
<evidence type="ECO:0000256" key="2">
    <source>
        <dbReference type="ARBA" id="ARBA00011738"/>
    </source>
</evidence>
<reference evidence="8" key="1">
    <citation type="submission" date="2020-01" db="EMBL/GenBank/DDBJ databases">
        <title>Genome sequence of Kobresia littledalei, the first chromosome-level genome in the family Cyperaceae.</title>
        <authorList>
            <person name="Qu G."/>
        </authorList>
    </citation>
    <scope>NUCLEOTIDE SEQUENCE</scope>
    <source>
        <strain evidence="8">C.B.Clarke</strain>
        <tissue evidence="8">Leaf</tissue>
    </source>
</reference>
<evidence type="ECO:0000256" key="4">
    <source>
        <dbReference type="ARBA" id="ARBA00022679"/>
    </source>
</evidence>